<keyword evidence="2" id="KW-1185">Reference proteome</keyword>
<evidence type="ECO:0000313" key="2">
    <source>
        <dbReference type="Proteomes" id="UP000199028"/>
    </source>
</evidence>
<gene>
    <name evidence="1" type="ORF">SAMN05216195_12025</name>
</gene>
<protein>
    <submittedName>
        <fullName evidence="1">Uncharacterized protein</fullName>
    </submittedName>
</protein>
<proteinExistence type="predicted"/>
<organism evidence="1 2">
    <name type="scientific">Lentzea flaviverrucosa</name>
    <dbReference type="NCBI Taxonomy" id="200379"/>
    <lineage>
        <taxon>Bacteria</taxon>
        <taxon>Bacillati</taxon>
        <taxon>Actinomycetota</taxon>
        <taxon>Actinomycetes</taxon>
        <taxon>Pseudonocardiales</taxon>
        <taxon>Pseudonocardiaceae</taxon>
        <taxon>Lentzea</taxon>
    </lineage>
</organism>
<evidence type="ECO:0000313" key="1">
    <source>
        <dbReference type="EMBL" id="SES50394.1"/>
    </source>
</evidence>
<dbReference type="AlphaFoldDB" id="A0A1H9XWB7"/>
<reference evidence="2" key="1">
    <citation type="submission" date="2016-10" db="EMBL/GenBank/DDBJ databases">
        <authorList>
            <person name="Varghese N."/>
            <person name="Submissions S."/>
        </authorList>
    </citation>
    <scope>NUCLEOTIDE SEQUENCE [LARGE SCALE GENOMIC DNA]</scope>
    <source>
        <strain evidence="2">CGMCC 4.578</strain>
    </source>
</reference>
<dbReference type="EMBL" id="FOFT01000020">
    <property type="protein sequence ID" value="SES50394.1"/>
    <property type="molecule type" value="Genomic_DNA"/>
</dbReference>
<accession>A0A1H9XWB7</accession>
<name>A0A1H9XWB7_9PSEU</name>
<sequence>MFVGSFDEFAVLEAGAGADEGDQFFYDRCDAGFVAAA</sequence>
<dbReference type="Proteomes" id="UP000199028">
    <property type="component" value="Unassembled WGS sequence"/>
</dbReference>